<organism evidence="1 2">
    <name type="scientific">Hymenobacter mellowenesis</name>
    <dbReference type="NCBI Taxonomy" id="3063995"/>
    <lineage>
        <taxon>Bacteria</taxon>
        <taxon>Pseudomonadati</taxon>
        <taxon>Bacteroidota</taxon>
        <taxon>Cytophagia</taxon>
        <taxon>Cytophagales</taxon>
        <taxon>Hymenobacteraceae</taxon>
        <taxon>Hymenobacter</taxon>
    </lineage>
</organism>
<evidence type="ECO:0000313" key="2">
    <source>
        <dbReference type="Proteomes" id="UP001167796"/>
    </source>
</evidence>
<proteinExistence type="predicted"/>
<dbReference type="Proteomes" id="UP001167796">
    <property type="component" value="Unassembled WGS sequence"/>
</dbReference>
<comment type="caution">
    <text evidence="1">The sequence shown here is derived from an EMBL/GenBank/DDBJ whole genome shotgun (WGS) entry which is preliminary data.</text>
</comment>
<protein>
    <recommendedName>
        <fullName evidence="3">Fibronectin type-III domain-containing protein</fullName>
    </recommendedName>
</protein>
<dbReference type="RefSeq" id="WP_305014277.1">
    <property type="nucleotide sequence ID" value="NZ_JAUQSX010000019.1"/>
</dbReference>
<keyword evidence="2" id="KW-1185">Reference proteome</keyword>
<accession>A0ABT9AIE7</accession>
<name>A0ABT9AIE7_9BACT</name>
<gene>
    <name evidence="1" type="ORF">Q5H92_24820</name>
</gene>
<evidence type="ECO:0008006" key="3">
    <source>
        <dbReference type="Google" id="ProtNLM"/>
    </source>
</evidence>
<sequence>MLFAASVSPAAAQVPNDNIENRRVLRLEETITSSTTGCTVQRSCVDERLTGKCIEYHNDQWFEFTPKTSGRYFVNIGGQQCRDVRGVQLVVLTGTPCQPATYRVLSCTSLGTQDDVFVTLDSLRAGQPYLLDVDGYLKDFCQFRLQMSQTAVGMPVSYFPPSPTRLLPTDSRIVELSWTLPDSLAGTPGCRVMRREIHQYRSTEVHYVPVRRDTYGRPETTYTVADTLPGPGIYDYQVVTTRADAGPAPARLRQWWYAFGTAATMPLPGTAPRRDVVTLPLRKYPNKARLSVVITDPGTGRVLLAQQLINQPDNPRQSEVAVRKWQDAGLEKIAVEITVHPPRGDFFTDRLLLKLPAPAARP</sequence>
<reference evidence="1" key="1">
    <citation type="submission" date="2023-07" db="EMBL/GenBank/DDBJ databases">
        <authorList>
            <person name="Kim M.K."/>
        </authorList>
    </citation>
    <scope>NUCLEOTIDE SEQUENCE</scope>
    <source>
        <strain evidence="1">M29</strain>
    </source>
</reference>
<evidence type="ECO:0000313" key="1">
    <source>
        <dbReference type="EMBL" id="MDO7849609.1"/>
    </source>
</evidence>
<dbReference type="EMBL" id="JAUQSX010000019">
    <property type="protein sequence ID" value="MDO7849609.1"/>
    <property type="molecule type" value="Genomic_DNA"/>
</dbReference>